<dbReference type="Gene3D" id="1.10.260.40">
    <property type="entry name" value="lambda repressor-like DNA-binding domains"/>
    <property type="match status" value="1"/>
</dbReference>
<dbReference type="PROSITE" id="PS50943">
    <property type="entry name" value="HTH_CROC1"/>
    <property type="match status" value="1"/>
</dbReference>
<dbReference type="PANTHER" id="PTHR37038">
    <property type="entry name" value="TRANSCRIPTIONAL REGULATOR-RELATED"/>
    <property type="match status" value="1"/>
</dbReference>
<dbReference type="InterPro" id="IPR010982">
    <property type="entry name" value="Lambda_DNA-bd_dom_sf"/>
</dbReference>
<protein>
    <recommendedName>
        <fullName evidence="1">HTH cro/C1-type domain-containing protein</fullName>
    </recommendedName>
</protein>
<dbReference type="SMART" id="SM00530">
    <property type="entry name" value="HTH_XRE"/>
    <property type="match status" value="2"/>
</dbReference>
<dbReference type="GO" id="GO:0003677">
    <property type="term" value="F:DNA binding"/>
    <property type="evidence" value="ECO:0007669"/>
    <property type="project" value="InterPro"/>
</dbReference>
<evidence type="ECO:0000259" key="1">
    <source>
        <dbReference type="PROSITE" id="PS50943"/>
    </source>
</evidence>
<dbReference type="RefSeq" id="WP_056989690.1">
    <property type="nucleotide sequence ID" value="NZ_AYZJ01000052.1"/>
</dbReference>
<dbReference type="CDD" id="cd00093">
    <property type="entry name" value="HTH_XRE"/>
    <property type="match status" value="2"/>
</dbReference>
<dbReference type="InterPro" id="IPR053163">
    <property type="entry name" value="HTH-type_regulator_Rgg"/>
</dbReference>
<organism evidence="2 3">
    <name type="scientific">Lacticaseibacillus camelliae DSM 22697 = JCM 13995</name>
    <dbReference type="NCBI Taxonomy" id="1423730"/>
    <lineage>
        <taxon>Bacteria</taxon>
        <taxon>Bacillati</taxon>
        <taxon>Bacillota</taxon>
        <taxon>Bacilli</taxon>
        <taxon>Lactobacillales</taxon>
        <taxon>Lactobacillaceae</taxon>
        <taxon>Lacticaseibacillus</taxon>
    </lineage>
</organism>
<feature type="domain" description="HTH cro/C1-type" evidence="1">
    <location>
        <begin position="307"/>
        <end position="359"/>
    </location>
</feature>
<keyword evidence="3" id="KW-1185">Reference proteome</keyword>
<dbReference type="PATRIC" id="fig|1423730.4.peg.2406"/>
<dbReference type="AlphaFoldDB" id="A0A0R2EYI1"/>
<dbReference type="STRING" id="1423730.FC75_GL002317"/>
<sequence length="601" mass="67768">MSTPTDTGHRLGKFFRDRRTGRGLTLEEVTGAGSSATLSRFERGEIDISADKAIRVLQQIGSGYFDFMDFYNSDTANFPLELQEIIQLNDTGQLKNRVQSYLDAHPKPTAMTRLAHILLEAGTHWPDPNYHLSAAAEQEVADRLAVPETFNFLGLELLKAVIGPASPELLDLLWQRTKRVSGEWHEMEVLMLWLGALMHRDQPMIAAMQTELRPYFTHLQSYASAQEFAPNWQYGVAVARWIKEPTLANADQVEKLISTLYAMGIETDAQWFTMMFARTKASQVQHNPALVDHPLTYTVAATPGDVIRFRRQEMGMRQKDLAAIVSPAALHRFETGQTQLSFGNLMRLCGTLALLPSQILERVTPPAGPKPLSLNEAFRRIQYRPLAAKTDPQQVITTFATQLPGIPSRILDQELFILKVAANQPDDAAGKMRQMAAQSFNQLMQVNHWEAMEMYSVQALVNWLDPAQLALVFNKGWRLMKLHPELIGGVHYCIGFCQAVRRVVTEFPSQAEEFIAQFTWLEDDPKRELLIATPYGWQMLGACLFAAYSLAPSAKRRAKCEQFVHRALRVGQGNIVTTLGHDWHALLPEGFLPRLIQSYQP</sequence>
<evidence type="ECO:0000313" key="3">
    <source>
        <dbReference type="Proteomes" id="UP000050865"/>
    </source>
</evidence>
<dbReference type="EMBL" id="AYZJ01000052">
    <property type="protein sequence ID" value="KRN21401.1"/>
    <property type="molecule type" value="Genomic_DNA"/>
</dbReference>
<name>A0A0R2EYI1_9LACO</name>
<dbReference type="Proteomes" id="UP000050865">
    <property type="component" value="Unassembled WGS sequence"/>
</dbReference>
<comment type="caution">
    <text evidence="2">The sequence shown here is derived from an EMBL/GenBank/DDBJ whole genome shotgun (WGS) entry which is preliminary data.</text>
</comment>
<evidence type="ECO:0000313" key="2">
    <source>
        <dbReference type="EMBL" id="KRN21401.1"/>
    </source>
</evidence>
<dbReference type="SUPFAM" id="SSF47413">
    <property type="entry name" value="lambda repressor-like DNA-binding domains"/>
    <property type="match status" value="2"/>
</dbReference>
<proteinExistence type="predicted"/>
<dbReference type="PANTHER" id="PTHR37038:SF12">
    <property type="entry name" value="TRANSCRIPTIONAL REGULATOR"/>
    <property type="match status" value="1"/>
</dbReference>
<reference evidence="2 3" key="1">
    <citation type="journal article" date="2015" name="Genome Announc.">
        <title>Expanding the biotechnology potential of lactobacilli through comparative genomics of 213 strains and associated genera.</title>
        <authorList>
            <person name="Sun Z."/>
            <person name="Harris H.M."/>
            <person name="McCann A."/>
            <person name="Guo C."/>
            <person name="Argimon S."/>
            <person name="Zhang W."/>
            <person name="Yang X."/>
            <person name="Jeffery I.B."/>
            <person name="Cooney J.C."/>
            <person name="Kagawa T.F."/>
            <person name="Liu W."/>
            <person name="Song Y."/>
            <person name="Salvetti E."/>
            <person name="Wrobel A."/>
            <person name="Rasinkangas P."/>
            <person name="Parkhill J."/>
            <person name="Rea M.C."/>
            <person name="O'Sullivan O."/>
            <person name="Ritari J."/>
            <person name="Douillard F.P."/>
            <person name="Paul Ross R."/>
            <person name="Yang R."/>
            <person name="Briner A.E."/>
            <person name="Felis G.E."/>
            <person name="de Vos W.M."/>
            <person name="Barrangou R."/>
            <person name="Klaenhammer T.R."/>
            <person name="Caufield P.W."/>
            <person name="Cui Y."/>
            <person name="Zhang H."/>
            <person name="O'Toole P.W."/>
        </authorList>
    </citation>
    <scope>NUCLEOTIDE SEQUENCE [LARGE SCALE GENOMIC DNA]</scope>
    <source>
        <strain evidence="2 3">DSM 22697</strain>
    </source>
</reference>
<dbReference type="InterPro" id="IPR001387">
    <property type="entry name" value="Cro/C1-type_HTH"/>
</dbReference>
<accession>A0A0R2EYI1</accession>
<gene>
    <name evidence="2" type="ORF">FC75_GL002317</name>
</gene>